<evidence type="ECO:0000313" key="2">
    <source>
        <dbReference type="EMBL" id="AOU99311.1"/>
    </source>
</evidence>
<dbReference type="InterPro" id="IPR016181">
    <property type="entry name" value="Acyl_CoA_acyltransferase"/>
</dbReference>
<evidence type="ECO:0000313" key="3">
    <source>
        <dbReference type="Proteomes" id="UP000095401"/>
    </source>
</evidence>
<organism evidence="2 3">
    <name type="scientific">Acidihalobacter yilgarnensis</name>
    <dbReference type="NCBI Taxonomy" id="2819280"/>
    <lineage>
        <taxon>Bacteria</taxon>
        <taxon>Pseudomonadati</taxon>
        <taxon>Pseudomonadota</taxon>
        <taxon>Gammaproteobacteria</taxon>
        <taxon>Chromatiales</taxon>
        <taxon>Ectothiorhodospiraceae</taxon>
        <taxon>Acidihalobacter</taxon>
    </lineage>
</organism>
<proteinExistence type="predicted"/>
<protein>
    <submittedName>
        <fullName evidence="2">GNAT family N-acetyltransferase</fullName>
    </submittedName>
</protein>
<keyword evidence="3" id="KW-1185">Reference proteome</keyword>
<name>A0A1D8IS36_9GAMM</name>
<reference evidence="3" key="1">
    <citation type="submission" date="2016-09" db="EMBL/GenBank/DDBJ databases">
        <title>Acidihalobacter prosperus F5.</title>
        <authorList>
            <person name="Khaleque H.N."/>
            <person name="Ramsay J.P."/>
            <person name="Kaksonen A.H."/>
            <person name="Boxall N.J."/>
            <person name="Watkin E.L.J."/>
        </authorList>
    </citation>
    <scope>NUCLEOTIDE SEQUENCE [LARGE SCALE GENOMIC DNA]</scope>
    <source>
        <strain evidence="3">F5</strain>
    </source>
</reference>
<keyword evidence="2" id="KW-0808">Transferase</keyword>
<evidence type="ECO:0000259" key="1">
    <source>
        <dbReference type="PROSITE" id="PS51186"/>
    </source>
</evidence>
<dbReference type="AlphaFoldDB" id="A0A1D8IS36"/>
<gene>
    <name evidence="2" type="ORF">BI364_16475</name>
</gene>
<accession>A0A1D8IS36</accession>
<dbReference type="Pfam" id="PF13508">
    <property type="entry name" value="Acetyltransf_7"/>
    <property type="match status" value="1"/>
</dbReference>
<sequence length="159" mass="16606">MSAAYSVAPATPADAAGVAVLVGELLGEIVRATGTAAFDFDLAETQARLADFLAGGRYFVFTARDEAGDLAGFLTLYEGCALYAGGVFGTLAELYVRPECRSGGLGRSLLAEARALGAARAWTRLEVTTPPLPEFAATLAFYEREGFAVTGGRKLKMAL</sequence>
<dbReference type="SUPFAM" id="SSF55729">
    <property type="entry name" value="Acyl-CoA N-acyltransferases (Nat)"/>
    <property type="match status" value="1"/>
</dbReference>
<dbReference type="Proteomes" id="UP000095401">
    <property type="component" value="Chromosome"/>
</dbReference>
<dbReference type="Gene3D" id="3.40.630.30">
    <property type="match status" value="1"/>
</dbReference>
<dbReference type="KEGG" id="aprs:BI364_16475"/>
<dbReference type="GO" id="GO:0016747">
    <property type="term" value="F:acyltransferase activity, transferring groups other than amino-acyl groups"/>
    <property type="evidence" value="ECO:0007669"/>
    <property type="project" value="InterPro"/>
</dbReference>
<dbReference type="EMBL" id="CP017415">
    <property type="protein sequence ID" value="AOU99311.1"/>
    <property type="molecule type" value="Genomic_DNA"/>
</dbReference>
<dbReference type="CDD" id="cd04301">
    <property type="entry name" value="NAT_SF"/>
    <property type="match status" value="1"/>
</dbReference>
<dbReference type="PROSITE" id="PS51186">
    <property type="entry name" value="GNAT"/>
    <property type="match status" value="1"/>
</dbReference>
<dbReference type="InterPro" id="IPR000182">
    <property type="entry name" value="GNAT_dom"/>
</dbReference>
<feature type="domain" description="N-acetyltransferase" evidence="1">
    <location>
        <begin position="5"/>
        <end position="159"/>
    </location>
</feature>
<dbReference type="RefSeq" id="WP_070079660.1">
    <property type="nucleotide sequence ID" value="NZ_CP017415.1"/>
</dbReference>